<evidence type="ECO:0000313" key="2">
    <source>
        <dbReference type="Proteomes" id="UP000007319"/>
    </source>
</evidence>
<name>A0A9P1JTC2_9PROT</name>
<dbReference type="EMBL" id="HE577327">
    <property type="protein sequence ID" value="CCC99398.1"/>
    <property type="molecule type" value="Genomic_DNA"/>
</dbReference>
<protein>
    <submittedName>
        <fullName evidence="1">Uncharacterized protein</fullName>
    </submittedName>
</protein>
<evidence type="ECO:0000313" key="1">
    <source>
        <dbReference type="EMBL" id="CCC99398.1"/>
    </source>
</evidence>
<dbReference type="KEGG" id="abs:AZOBR_200103"/>
<dbReference type="Proteomes" id="UP000007319">
    <property type="component" value="Chromosome"/>
</dbReference>
<organism evidence="1 2">
    <name type="scientific">Azospirillum baldaniorum</name>
    <dbReference type="NCBI Taxonomy" id="1064539"/>
    <lineage>
        <taxon>Bacteria</taxon>
        <taxon>Pseudomonadati</taxon>
        <taxon>Pseudomonadota</taxon>
        <taxon>Alphaproteobacteria</taxon>
        <taxon>Rhodospirillales</taxon>
        <taxon>Azospirillaceae</taxon>
        <taxon>Azospirillum</taxon>
    </lineage>
</organism>
<gene>
    <name evidence="1" type="ORF">AZOBR_200103</name>
</gene>
<accession>A0A9P1JTC2</accession>
<dbReference type="RefSeq" id="WP_014241571.1">
    <property type="nucleotide sequence ID" value="NC_016617.1"/>
</dbReference>
<keyword evidence="2" id="KW-1185">Reference proteome</keyword>
<reference evidence="1 2" key="1">
    <citation type="journal article" date="2011" name="PLoS Genet.">
        <title>Azospirillum genomes reveal transition of bacteria from aquatic to terrestrial environments.</title>
        <authorList>
            <person name="Wisniewski-Dye F."/>
            <person name="Borziak K."/>
            <person name="Khalsa-Moyers G."/>
            <person name="Alexandre G."/>
            <person name="Sukharnikov L.O."/>
            <person name="Wuichet K."/>
            <person name="Hurst G.B."/>
            <person name="McDonald W.H."/>
            <person name="Robertson J.S."/>
            <person name="Barbe V."/>
            <person name="Calteau A."/>
            <person name="Rouy Z."/>
            <person name="Mangenot S."/>
            <person name="Prigent-Combaret C."/>
            <person name="Normand P."/>
            <person name="Boyer M."/>
            <person name="Siguier P."/>
            <person name="Dessaux Y."/>
            <person name="Elmerich C."/>
            <person name="Condemine G."/>
            <person name="Krishnen G."/>
            <person name="Kennedy I."/>
            <person name="Paterson A.H."/>
            <person name="Gonzalez V."/>
            <person name="Mavingui P."/>
            <person name="Zhulin I.B."/>
        </authorList>
    </citation>
    <scope>NUCLEOTIDE SEQUENCE [LARGE SCALE GENOMIC DNA]</scope>
    <source>
        <strain evidence="1 2">Sp245</strain>
    </source>
</reference>
<dbReference type="AlphaFoldDB" id="A0A9P1JTC2"/>
<sequence>MLMTEEQARSKWCPHARVNTLVTGWDHAETAVGGAACNRSDERTMYEKPNCIASDCMAWRPGKPLVMSEGFREEERIPRGYCGAFGKPEAA</sequence>
<proteinExistence type="predicted"/>